<comment type="caution">
    <text evidence="2">The sequence shown here is derived from an EMBL/GenBank/DDBJ whole genome shotgun (WGS) entry which is preliminary data.</text>
</comment>
<dbReference type="Proteomes" id="UP000247702">
    <property type="component" value="Unassembled WGS sequence"/>
</dbReference>
<evidence type="ECO:0000313" key="2">
    <source>
        <dbReference type="EMBL" id="GBB91257.1"/>
    </source>
</evidence>
<proteinExistence type="predicted"/>
<evidence type="ECO:0000256" key="1">
    <source>
        <dbReference type="SAM" id="MobiDB-lite"/>
    </source>
</evidence>
<organism evidence="2 4">
    <name type="scientific">Rhizophagus clarus</name>
    <dbReference type="NCBI Taxonomy" id="94130"/>
    <lineage>
        <taxon>Eukaryota</taxon>
        <taxon>Fungi</taxon>
        <taxon>Fungi incertae sedis</taxon>
        <taxon>Mucoromycota</taxon>
        <taxon>Glomeromycotina</taxon>
        <taxon>Glomeromycetes</taxon>
        <taxon>Glomerales</taxon>
        <taxon>Glomeraceae</taxon>
        <taxon>Rhizophagus</taxon>
    </lineage>
</organism>
<dbReference type="Proteomes" id="UP000615446">
    <property type="component" value="Unassembled WGS sequence"/>
</dbReference>
<name>A0A2Z6QMF1_9GLOM</name>
<protein>
    <submittedName>
        <fullName evidence="2">Uncharacterized protein</fullName>
    </submittedName>
</protein>
<dbReference type="OrthoDB" id="8954335at2759"/>
<dbReference type="AlphaFoldDB" id="A0A2Z6QMF1"/>
<accession>A0A2Z6QMF1</accession>
<dbReference type="EMBL" id="BLAL01000011">
    <property type="protein sequence ID" value="GES73936.1"/>
    <property type="molecule type" value="Genomic_DNA"/>
</dbReference>
<feature type="region of interest" description="Disordered" evidence="1">
    <location>
        <begin position="84"/>
        <end position="116"/>
    </location>
</feature>
<keyword evidence="4" id="KW-1185">Reference proteome</keyword>
<evidence type="ECO:0000313" key="4">
    <source>
        <dbReference type="Proteomes" id="UP000247702"/>
    </source>
</evidence>
<sequence length="245" mass="28603">MDFVESEKFTDEQKNSLEKIRCWNNSPSFKSFIQDIDPRWSVSLYLGPDAKVDRQISEGQLMEIKNLICNIRDIYTTRQFEENQKRLAKEQHEKEEKDRRERQKYEEKLKKDGADEERAKVQAELDQLWDDLEYEREKNCYKRKEGRKVQDLNSVSDSDSIIHINTFTCYFPVEEIKHELEPEPEPKPVIIPKEVSISKEVKNERPGIIKKTLAGAVIGSAIGAGPIPWVIVSFVKGVVDEIMEE</sequence>
<dbReference type="EMBL" id="BEXD01000937">
    <property type="protein sequence ID" value="GBB91257.1"/>
    <property type="molecule type" value="Genomic_DNA"/>
</dbReference>
<gene>
    <name evidence="3" type="ORF">RCL2_000144300</name>
    <name evidence="2" type="ORF">RclHR1_18410001</name>
</gene>
<reference evidence="2 4" key="1">
    <citation type="submission" date="2017-11" db="EMBL/GenBank/DDBJ databases">
        <title>The genome of Rhizophagus clarus HR1 reveals common genetic basis of auxotrophy among arbuscular mycorrhizal fungi.</title>
        <authorList>
            <person name="Kobayashi Y."/>
        </authorList>
    </citation>
    <scope>NUCLEOTIDE SEQUENCE [LARGE SCALE GENOMIC DNA]</scope>
    <source>
        <strain evidence="2 4">HR1</strain>
    </source>
</reference>
<evidence type="ECO:0000313" key="3">
    <source>
        <dbReference type="EMBL" id="GES73936.1"/>
    </source>
</evidence>
<reference evidence="3" key="2">
    <citation type="submission" date="2019-10" db="EMBL/GenBank/DDBJ databases">
        <title>Conservation and host-specific expression of non-tandemly repeated heterogenous ribosome RNA gene in arbuscular mycorrhizal fungi.</title>
        <authorList>
            <person name="Maeda T."/>
            <person name="Kobayashi Y."/>
            <person name="Nakagawa T."/>
            <person name="Ezawa T."/>
            <person name="Yamaguchi K."/>
            <person name="Bino T."/>
            <person name="Nishimoto Y."/>
            <person name="Shigenobu S."/>
            <person name="Kawaguchi M."/>
        </authorList>
    </citation>
    <scope>NUCLEOTIDE SEQUENCE</scope>
    <source>
        <strain evidence="3">HR1</strain>
    </source>
</reference>